<keyword evidence="1" id="KW-0378">Hydrolase</keyword>
<dbReference type="Proteomes" id="UP000305654">
    <property type="component" value="Unassembled WGS sequence"/>
</dbReference>
<accession>A0A5R9J121</accession>
<name>A0A5R9J121_9PROT</name>
<dbReference type="EMBL" id="VCDI01000007">
    <property type="protein sequence ID" value="TLU71370.1"/>
    <property type="molecule type" value="Genomic_DNA"/>
</dbReference>
<sequence>MLVASPHSGRDYPAGFVATSRLGFSALRRSEDSFVDELFAAAPALGMPLLQADFPRAFCDVNREPWELDPVMFSDTLPSWCNTSSARVSAGFGTIARLVASGEPIYGGKLDFAEAEQRIRLCWQPYHAALAALIDDAIARHGVCLLIDAHSMPSLNGPIPHGPSAATSERIVPTGNGRRQEPDFVLGDAFGTSCSASVTRCAERYLRENGFRVRRNDPYAGGYVTRHYGRPSQRVHVLQVEIGRGLYMDEQRYERSDQFGFMQATMAGLLERLAALLPALVAE</sequence>
<proteinExistence type="predicted"/>
<dbReference type="Pfam" id="PF05013">
    <property type="entry name" value="FGase"/>
    <property type="match status" value="1"/>
</dbReference>
<dbReference type="OrthoDB" id="9802050at2"/>
<protein>
    <submittedName>
        <fullName evidence="1">N-formylglutamate amidohydrolase</fullName>
    </submittedName>
</protein>
<gene>
    <name evidence="1" type="ORF">FE263_17165</name>
</gene>
<comment type="caution">
    <text evidence="1">The sequence shown here is derived from an EMBL/GenBank/DDBJ whole genome shotgun (WGS) entry which is preliminary data.</text>
</comment>
<organism evidence="1 2">
    <name type="scientific">Lichenicoccus roseus</name>
    <dbReference type="NCBI Taxonomy" id="2683649"/>
    <lineage>
        <taxon>Bacteria</taxon>
        <taxon>Pseudomonadati</taxon>
        <taxon>Pseudomonadota</taxon>
        <taxon>Alphaproteobacteria</taxon>
        <taxon>Acetobacterales</taxon>
        <taxon>Acetobacteraceae</taxon>
        <taxon>Lichenicoccus</taxon>
    </lineage>
</organism>
<reference evidence="1 2" key="1">
    <citation type="submission" date="2019-05" db="EMBL/GenBank/DDBJ databases">
        <authorList>
            <person name="Pankratov T."/>
            <person name="Grouzdev D."/>
        </authorList>
    </citation>
    <scope>NUCLEOTIDE SEQUENCE [LARGE SCALE GENOMIC DNA]</scope>
    <source>
        <strain evidence="1 2">KEBCLARHB70R</strain>
    </source>
</reference>
<dbReference type="InterPro" id="IPR007709">
    <property type="entry name" value="N-FG_amidohydro"/>
</dbReference>
<dbReference type="GO" id="GO:0016787">
    <property type="term" value="F:hydrolase activity"/>
    <property type="evidence" value="ECO:0007669"/>
    <property type="project" value="UniProtKB-KW"/>
</dbReference>
<dbReference type="AlphaFoldDB" id="A0A5R9J121"/>
<evidence type="ECO:0000313" key="2">
    <source>
        <dbReference type="Proteomes" id="UP000305654"/>
    </source>
</evidence>
<dbReference type="SUPFAM" id="SSF53187">
    <property type="entry name" value="Zn-dependent exopeptidases"/>
    <property type="match status" value="1"/>
</dbReference>
<keyword evidence="2" id="KW-1185">Reference proteome</keyword>
<dbReference type="Gene3D" id="3.40.630.40">
    <property type="entry name" value="Zn-dependent exopeptidases"/>
    <property type="match status" value="1"/>
</dbReference>
<evidence type="ECO:0000313" key="1">
    <source>
        <dbReference type="EMBL" id="TLU71370.1"/>
    </source>
</evidence>